<protein>
    <recommendedName>
        <fullName evidence="2">Heterokaryon incompatibility domain-containing protein</fullName>
    </recommendedName>
</protein>
<gene>
    <name evidence="3" type="ORF">QQZ08_000215</name>
</gene>
<evidence type="ECO:0000313" key="3">
    <source>
        <dbReference type="EMBL" id="KAK7433278.1"/>
    </source>
</evidence>
<name>A0ABR1IKZ5_9HYPO</name>
<dbReference type="PANTHER" id="PTHR24148:SF64">
    <property type="entry name" value="HETEROKARYON INCOMPATIBILITY DOMAIN-CONTAINING PROTEIN"/>
    <property type="match status" value="1"/>
</dbReference>
<accession>A0ABR1IKZ5</accession>
<dbReference type="EMBL" id="JAZAVK010000001">
    <property type="protein sequence ID" value="KAK7433278.1"/>
    <property type="molecule type" value="Genomic_DNA"/>
</dbReference>
<dbReference type="InterPro" id="IPR052895">
    <property type="entry name" value="HetReg/Transcr_Mod"/>
</dbReference>
<dbReference type="PANTHER" id="PTHR24148">
    <property type="entry name" value="ANKYRIN REPEAT DOMAIN-CONTAINING PROTEIN 39 HOMOLOG-RELATED"/>
    <property type="match status" value="1"/>
</dbReference>
<feature type="region of interest" description="Disordered" evidence="1">
    <location>
        <begin position="719"/>
        <end position="749"/>
    </location>
</feature>
<evidence type="ECO:0000256" key="1">
    <source>
        <dbReference type="SAM" id="MobiDB-lite"/>
    </source>
</evidence>
<sequence>MTSASISSERGPEVTFARFDNGNFRLFKAYTKELKYFAISHVWGNASWRVIDGIGGETLISEEKARFVKNSLPALVGDTAFWLDTLTVDQKNQVEVVATVQIIPRIFRDAARTIAIRESDGFYDCCEEALRGFQDWADFHDRLMAHNEEHFSHLREESFLRRLWTLQECLLSHTIQFVVAPINKPLSAAEDTGPRNGDAYAYRNDMEMLLDCLWVLAYSFNGTQGDDGMEGINSFIKAYANCGTVVRTRPFDRTLDDTIHTIEGGQFRLVNLASNRCAAMPRDYIFATMSQFPWYHYPLNAVNMSFSEIFTDLYNQASAAGHSFTPRIMQSMTDPKAVDNDAWGPSDDQPVPVCLGDFIKLIGRKVTPSERLTGSNIKSRMHITSAVPVRQYDNESVGAVLWAIESSMQFCPQAWEEAHKGGELAQFGSFPAEDWQLDDWDAMRSGWRARSFEDQVRIVTHEDGTSSLRIGRGVEYDELPEGVVDDLPLEPGPAINRPAPLGYNTLFQQVRKILDHMWCAVGPNRNDVAQRSDWEGLKRLMAGGWSQPLLRTMLLLSAMVTCGVGLSAESWCNRKFVPCFVRYGNEIILGLLAKHTLVKDTNQPQLLLAVGRHTSEVDFCKELFLVDPETHAPVGILPDFLPHRSHRTYTSELFAARARMLYPDFMIDPRPESLKFVVAPLVQQETVVEQPSNPEPVVIEEPRQAEEAGTRQGTVVEQLNRPREAAKTRGVDKQRRIKSLEENSGCNLM</sequence>
<feature type="domain" description="Heterokaryon incompatibility" evidence="2">
    <location>
        <begin position="36"/>
        <end position="168"/>
    </location>
</feature>
<keyword evidence="4" id="KW-1185">Reference proteome</keyword>
<dbReference type="Pfam" id="PF06985">
    <property type="entry name" value="HET"/>
    <property type="match status" value="1"/>
</dbReference>
<comment type="caution">
    <text evidence="3">The sequence shown here is derived from an EMBL/GenBank/DDBJ whole genome shotgun (WGS) entry which is preliminary data.</text>
</comment>
<dbReference type="InterPro" id="IPR010730">
    <property type="entry name" value="HET"/>
</dbReference>
<reference evidence="3 4" key="1">
    <citation type="journal article" date="2025" name="Microbiol. Resour. Announc.">
        <title>Draft genome sequences for Neonectria magnoliae and Neonectria punicea, canker pathogens of Liriodendron tulipifera and Acer saccharum in West Virginia.</title>
        <authorList>
            <person name="Petronek H.M."/>
            <person name="Kasson M.T."/>
            <person name="Metheny A.M."/>
            <person name="Stauder C.M."/>
            <person name="Lovett B."/>
            <person name="Lynch S.C."/>
            <person name="Garnas J.R."/>
            <person name="Kasson L.R."/>
            <person name="Stajich J.E."/>
        </authorList>
    </citation>
    <scope>NUCLEOTIDE SEQUENCE [LARGE SCALE GENOMIC DNA]</scope>
    <source>
        <strain evidence="3 4">NRRL 64651</strain>
    </source>
</reference>
<proteinExistence type="predicted"/>
<dbReference type="Proteomes" id="UP001498421">
    <property type="component" value="Unassembled WGS sequence"/>
</dbReference>
<evidence type="ECO:0000313" key="4">
    <source>
        <dbReference type="Proteomes" id="UP001498421"/>
    </source>
</evidence>
<feature type="compositionally biased region" description="Basic and acidic residues" evidence="1">
    <location>
        <begin position="720"/>
        <end position="741"/>
    </location>
</feature>
<evidence type="ECO:0000259" key="2">
    <source>
        <dbReference type="Pfam" id="PF06985"/>
    </source>
</evidence>
<organism evidence="3 4">
    <name type="scientific">Neonectria magnoliae</name>
    <dbReference type="NCBI Taxonomy" id="2732573"/>
    <lineage>
        <taxon>Eukaryota</taxon>
        <taxon>Fungi</taxon>
        <taxon>Dikarya</taxon>
        <taxon>Ascomycota</taxon>
        <taxon>Pezizomycotina</taxon>
        <taxon>Sordariomycetes</taxon>
        <taxon>Hypocreomycetidae</taxon>
        <taxon>Hypocreales</taxon>
        <taxon>Nectriaceae</taxon>
        <taxon>Neonectria</taxon>
    </lineage>
</organism>